<proteinExistence type="inferred from homology"/>
<feature type="domain" description="Capsule synthesis protein CapA" evidence="3">
    <location>
        <begin position="61"/>
        <end position="302"/>
    </location>
</feature>
<evidence type="ECO:0000256" key="2">
    <source>
        <dbReference type="SAM" id="MobiDB-lite"/>
    </source>
</evidence>
<protein>
    <submittedName>
        <fullName evidence="4">Unannotated protein</fullName>
    </submittedName>
</protein>
<dbReference type="PANTHER" id="PTHR33393:SF13">
    <property type="entry name" value="PGA BIOSYNTHESIS PROTEIN CAPA"/>
    <property type="match status" value="1"/>
</dbReference>
<feature type="compositionally biased region" description="Low complexity" evidence="2">
    <location>
        <begin position="33"/>
        <end position="49"/>
    </location>
</feature>
<sequence length="391" mass="41416">MIRAAILPFSALLCVGAAALAVAGCGSGVEVASSATTPSIPTTTGSGTTTPPPASEPIDLTIEANGDFLIHSPVWMRAQQLAGGNGYDFAPMLKMIKPYVEGSDLALCHVETPMTPRPPKGYPVFNTPTALAKAIASTGYDACDTASNHSLDAGQYGIDQTGYALSRNGIKHTGSFRSESASKKITMLEAKGVKVAYLAYTAISNGQAMPHPWSVNWASSGKILADAKRARQQGAQVVVVNLHAGDEYVHAPSALQMKLARALTKSTLITAVIGQHVHVVQPIRRINKKLVVFGEGNTLSNQTAGAGLLPETQDGYLALLRIRVEPDGKAAVRRVDYVPTYVRHPDFTVVPVGWALDKGLSPASEFKASWNRTVGTVGRTTLYAPYRKAKP</sequence>
<dbReference type="EMBL" id="CAFBPX010000189">
    <property type="protein sequence ID" value="CAB5036939.1"/>
    <property type="molecule type" value="Genomic_DNA"/>
</dbReference>
<dbReference type="PROSITE" id="PS51257">
    <property type="entry name" value="PROKAR_LIPOPROTEIN"/>
    <property type="match status" value="1"/>
</dbReference>
<evidence type="ECO:0000313" key="4">
    <source>
        <dbReference type="EMBL" id="CAB4341737.1"/>
    </source>
</evidence>
<organism evidence="4">
    <name type="scientific">freshwater metagenome</name>
    <dbReference type="NCBI Taxonomy" id="449393"/>
    <lineage>
        <taxon>unclassified sequences</taxon>
        <taxon>metagenomes</taxon>
        <taxon>ecological metagenomes</taxon>
    </lineage>
</organism>
<gene>
    <name evidence="4" type="ORF">UFOPK3522_00654</name>
    <name evidence="5" type="ORF">UFOPK4175_00998</name>
</gene>
<dbReference type="Gene3D" id="3.60.21.10">
    <property type="match status" value="1"/>
</dbReference>
<dbReference type="PANTHER" id="PTHR33393">
    <property type="entry name" value="POLYGLUTAMINE SYNTHESIS ACCESSORY PROTEIN RV0574C-RELATED"/>
    <property type="match status" value="1"/>
</dbReference>
<name>A0A6J5ZLL0_9ZZZZ</name>
<comment type="similarity">
    <text evidence="1">Belongs to the CapA family.</text>
</comment>
<feature type="region of interest" description="Disordered" evidence="2">
    <location>
        <begin position="33"/>
        <end position="56"/>
    </location>
</feature>
<dbReference type="SMART" id="SM00854">
    <property type="entry name" value="PGA_cap"/>
    <property type="match status" value="1"/>
</dbReference>
<evidence type="ECO:0000256" key="1">
    <source>
        <dbReference type="ARBA" id="ARBA00005662"/>
    </source>
</evidence>
<dbReference type="SUPFAM" id="SSF56300">
    <property type="entry name" value="Metallo-dependent phosphatases"/>
    <property type="match status" value="1"/>
</dbReference>
<dbReference type="Pfam" id="PF09587">
    <property type="entry name" value="PGA_cap"/>
    <property type="match status" value="1"/>
</dbReference>
<accession>A0A6J5ZLL0</accession>
<dbReference type="InterPro" id="IPR052169">
    <property type="entry name" value="CW_Biosynth-Accessory"/>
</dbReference>
<dbReference type="InterPro" id="IPR019079">
    <property type="entry name" value="Capsule_synth_CapA"/>
</dbReference>
<dbReference type="AlphaFoldDB" id="A0A6J5ZLL0"/>
<dbReference type="EMBL" id="CAESAO010000042">
    <property type="protein sequence ID" value="CAB4341737.1"/>
    <property type="molecule type" value="Genomic_DNA"/>
</dbReference>
<reference evidence="4" key="1">
    <citation type="submission" date="2020-05" db="EMBL/GenBank/DDBJ databases">
        <authorList>
            <person name="Chiriac C."/>
            <person name="Salcher M."/>
            <person name="Ghai R."/>
            <person name="Kavagutti S V."/>
        </authorList>
    </citation>
    <scope>NUCLEOTIDE SEQUENCE</scope>
</reference>
<evidence type="ECO:0000259" key="3">
    <source>
        <dbReference type="SMART" id="SM00854"/>
    </source>
</evidence>
<dbReference type="CDD" id="cd07381">
    <property type="entry name" value="MPP_CapA"/>
    <property type="match status" value="1"/>
</dbReference>
<dbReference type="InterPro" id="IPR029052">
    <property type="entry name" value="Metallo-depent_PP-like"/>
</dbReference>
<evidence type="ECO:0000313" key="5">
    <source>
        <dbReference type="EMBL" id="CAB5036939.1"/>
    </source>
</evidence>